<feature type="coiled-coil region" evidence="1">
    <location>
        <begin position="421"/>
        <end position="478"/>
    </location>
</feature>
<dbReference type="GO" id="GO:0000150">
    <property type="term" value="F:DNA strand exchange activity"/>
    <property type="evidence" value="ECO:0007669"/>
    <property type="project" value="InterPro"/>
</dbReference>
<dbReference type="GO" id="GO:0003677">
    <property type="term" value="F:DNA binding"/>
    <property type="evidence" value="ECO:0007669"/>
    <property type="project" value="InterPro"/>
</dbReference>
<dbReference type="EMBL" id="MCIB01000023">
    <property type="protein sequence ID" value="RKD31254.1"/>
    <property type="molecule type" value="Genomic_DNA"/>
</dbReference>
<dbReference type="InterPro" id="IPR011109">
    <property type="entry name" value="DNA_bind_recombinase_dom"/>
</dbReference>
<keyword evidence="5" id="KW-1185">Reference proteome</keyword>
<dbReference type="Gene3D" id="3.90.1750.20">
    <property type="entry name" value="Putative Large Serine Recombinase, Chain B, Domain 2"/>
    <property type="match status" value="2"/>
</dbReference>
<gene>
    <name evidence="4" type="ORF">BET03_03760</name>
</gene>
<evidence type="ECO:0008006" key="6">
    <source>
        <dbReference type="Google" id="ProtNLM"/>
    </source>
</evidence>
<dbReference type="SMART" id="SM00857">
    <property type="entry name" value="Resolvase"/>
    <property type="match status" value="1"/>
</dbReference>
<dbReference type="InterPro" id="IPR025827">
    <property type="entry name" value="Zn_ribbon_recom_dom"/>
</dbReference>
<dbReference type="RefSeq" id="WP_243096909.1">
    <property type="nucleotide sequence ID" value="NZ_MCIB01000023.1"/>
</dbReference>
<dbReference type="AlphaFoldDB" id="A0A419T121"/>
<evidence type="ECO:0000313" key="5">
    <source>
        <dbReference type="Proteomes" id="UP000284177"/>
    </source>
</evidence>
<dbReference type="PROSITE" id="PS51737">
    <property type="entry name" value="RECOMBINASE_DNA_BIND"/>
    <property type="match status" value="1"/>
</dbReference>
<evidence type="ECO:0000256" key="1">
    <source>
        <dbReference type="SAM" id="Coils"/>
    </source>
</evidence>
<keyword evidence="1" id="KW-0175">Coiled coil</keyword>
<dbReference type="Pfam" id="PF13408">
    <property type="entry name" value="Zn_ribbon_recom"/>
    <property type="match status" value="1"/>
</dbReference>
<evidence type="ECO:0000259" key="2">
    <source>
        <dbReference type="PROSITE" id="PS51736"/>
    </source>
</evidence>
<dbReference type="InterPro" id="IPR038109">
    <property type="entry name" value="DNA_bind_recomb_sf"/>
</dbReference>
<protein>
    <recommendedName>
        <fullName evidence="6">Resolvase</fullName>
    </recommendedName>
</protein>
<dbReference type="Pfam" id="PF00239">
    <property type="entry name" value="Resolvase"/>
    <property type="match status" value="1"/>
</dbReference>
<reference evidence="4 5" key="1">
    <citation type="submission" date="2016-08" db="EMBL/GenBank/DDBJ databases">
        <title>Novel Firmicutes and Novel Genomes.</title>
        <authorList>
            <person name="Poppleton D.I."/>
            <person name="Gribaldo S."/>
        </authorList>
    </citation>
    <scope>NUCLEOTIDE SEQUENCE [LARGE SCALE GENOMIC DNA]</scope>
    <source>
        <strain evidence="4 5">CTT3</strain>
    </source>
</reference>
<comment type="caution">
    <text evidence="4">The sequence shown here is derived from an EMBL/GenBank/DDBJ whole genome shotgun (WGS) entry which is preliminary data.</text>
</comment>
<feature type="domain" description="Recombinase" evidence="3">
    <location>
        <begin position="157"/>
        <end position="318"/>
    </location>
</feature>
<feature type="domain" description="Resolvase/invertase-type recombinase catalytic" evidence="2">
    <location>
        <begin position="3"/>
        <end position="149"/>
    </location>
</feature>
<dbReference type="Gene3D" id="3.40.50.1390">
    <property type="entry name" value="Resolvase, N-terminal catalytic domain"/>
    <property type="match status" value="1"/>
</dbReference>
<dbReference type="PANTHER" id="PTHR30461:SF23">
    <property type="entry name" value="DNA RECOMBINASE-RELATED"/>
    <property type="match status" value="1"/>
</dbReference>
<organism evidence="4 5">
    <name type="scientific">Thermohalobacter berrensis</name>
    <dbReference type="NCBI Taxonomy" id="99594"/>
    <lineage>
        <taxon>Bacteria</taxon>
        <taxon>Bacillati</taxon>
        <taxon>Bacillota</taxon>
        <taxon>Tissierellia</taxon>
        <taxon>Tissierellales</taxon>
        <taxon>Thermohalobacteraceae</taxon>
        <taxon>Thermohalobacter</taxon>
    </lineage>
</organism>
<name>A0A419T121_9FIRM</name>
<dbReference type="Pfam" id="PF07508">
    <property type="entry name" value="Recombinase"/>
    <property type="match status" value="1"/>
</dbReference>
<dbReference type="InterPro" id="IPR036162">
    <property type="entry name" value="Resolvase-like_N_sf"/>
</dbReference>
<dbReference type="SUPFAM" id="SSF53041">
    <property type="entry name" value="Resolvase-like"/>
    <property type="match status" value="1"/>
</dbReference>
<sequence length="539" mass="63565">MSIVAIYSRKSKYTDKGESIKNQVELCKEYAEKHFNVDRFLIYEDEGYSGGHADRPKFQKMLKDISKKKFNILICYRLDRISRNITDFSNLVELLHENNIDFVSIREQFDTSTPMGRAMMYITSVFAQLERETIAQRIKDNMHQLARTGRWLGGKTPTGYKSEPIYVDDKGKGKKKMYKLSPIPEQLDVVKTLYYKFLELGSLTRLESWTLENNIRTKRNKYFDKSVLKIILTNPVYVIADELIYEYFQENSSDIASYKEEFDGIHGLMVYNKHDEKRNKIIRNDESKWIVAVGKHRGIIPSKDWIRVQNLLEKNSKKAPRTGTSKIGLITNLLRCKNCSSKMRITVSRKKNKIYYYYKCLLKERSRGAKCKIKNLNGKLADKFVINEIKKINYKESDVFKYLHEMKENLKNESDGQVLIKNRLKKELHEYEKAINNLTLQLSQSQNSKATKYIVKQIEEFDSKITAIKKKLGNLDENNEINKLEKYNIEILLKLIRNFSSNVDKLEFEEKKRLLNQIIDKIWWDGEKLEIDILSYNRK</sequence>
<dbReference type="PROSITE" id="PS51736">
    <property type="entry name" value="RECOMBINASES_3"/>
    <property type="match status" value="1"/>
</dbReference>
<dbReference type="InterPro" id="IPR006119">
    <property type="entry name" value="Resolv_N"/>
</dbReference>
<dbReference type="Proteomes" id="UP000284177">
    <property type="component" value="Unassembled WGS sequence"/>
</dbReference>
<dbReference type="InterPro" id="IPR050639">
    <property type="entry name" value="SSR_resolvase"/>
</dbReference>
<dbReference type="CDD" id="cd03768">
    <property type="entry name" value="SR_ResInv"/>
    <property type="match status" value="1"/>
</dbReference>
<evidence type="ECO:0000313" key="4">
    <source>
        <dbReference type="EMBL" id="RKD31254.1"/>
    </source>
</evidence>
<accession>A0A419T121</accession>
<dbReference type="PANTHER" id="PTHR30461">
    <property type="entry name" value="DNA-INVERTASE FROM LAMBDOID PROPHAGE"/>
    <property type="match status" value="1"/>
</dbReference>
<evidence type="ECO:0000259" key="3">
    <source>
        <dbReference type="PROSITE" id="PS51737"/>
    </source>
</evidence>
<proteinExistence type="predicted"/>